<evidence type="ECO:0000256" key="1">
    <source>
        <dbReference type="ARBA" id="ARBA00004141"/>
    </source>
</evidence>
<evidence type="ECO:0000259" key="10">
    <source>
        <dbReference type="Pfam" id="PF01769"/>
    </source>
</evidence>
<evidence type="ECO:0000256" key="6">
    <source>
        <dbReference type="ARBA" id="ARBA00022989"/>
    </source>
</evidence>
<keyword evidence="7 9" id="KW-0472">Membrane</keyword>
<feature type="transmembrane region" description="Helical" evidence="9">
    <location>
        <begin position="148"/>
        <end position="171"/>
    </location>
</feature>
<dbReference type="Proteomes" id="UP000660262">
    <property type="component" value="Unassembled WGS sequence"/>
</dbReference>
<dbReference type="GO" id="GO:0008324">
    <property type="term" value="F:monoatomic cation transmembrane transporter activity"/>
    <property type="evidence" value="ECO:0007669"/>
    <property type="project" value="InterPro"/>
</dbReference>
<dbReference type="AlphaFoldDB" id="A0A830HUZ6"/>
<comment type="similarity">
    <text evidence="2">Belongs to the SLC41A transporter family.</text>
</comment>
<evidence type="ECO:0000256" key="8">
    <source>
        <dbReference type="SAM" id="MobiDB-lite"/>
    </source>
</evidence>
<keyword evidence="5" id="KW-0460">Magnesium</keyword>
<evidence type="ECO:0000256" key="4">
    <source>
        <dbReference type="ARBA" id="ARBA00022692"/>
    </source>
</evidence>
<evidence type="ECO:0000256" key="7">
    <source>
        <dbReference type="ARBA" id="ARBA00023136"/>
    </source>
</evidence>
<feature type="region of interest" description="Disordered" evidence="8">
    <location>
        <begin position="1"/>
        <end position="22"/>
    </location>
</feature>
<feature type="transmembrane region" description="Helical" evidence="9">
    <location>
        <begin position="183"/>
        <end position="202"/>
    </location>
</feature>
<dbReference type="GO" id="GO:0016020">
    <property type="term" value="C:membrane"/>
    <property type="evidence" value="ECO:0007669"/>
    <property type="project" value="UniProtKB-SubCell"/>
</dbReference>
<comment type="subcellular location">
    <subcellularLocation>
        <location evidence="1">Membrane</location>
        <topology evidence="1">Multi-pass membrane protein</topology>
    </subcellularLocation>
</comment>
<dbReference type="OrthoDB" id="48232at2759"/>
<evidence type="ECO:0000313" key="11">
    <source>
        <dbReference type="EMBL" id="GHP10535.1"/>
    </source>
</evidence>
<keyword evidence="4 9" id="KW-0812">Transmembrane</keyword>
<dbReference type="InterPro" id="IPR036739">
    <property type="entry name" value="SLC41_membr_dom_sf"/>
</dbReference>
<evidence type="ECO:0000256" key="9">
    <source>
        <dbReference type="SAM" id="Phobius"/>
    </source>
</evidence>
<dbReference type="SUPFAM" id="SSF161093">
    <property type="entry name" value="MgtE membrane domain-like"/>
    <property type="match status" value="1"/>
</dbReference>
<gene>
    <name evidence="11" type="ORF">PPROV_000926600</name>
</gene>
<sequence>MTAVDLDLPMPGSPTAGSSGKDSDANLVGSYATEGILEAVRTRIGWLSVFFIGLMLAAFVVESFEDVLKREVELSYFVPLLIGHGGNTGSQAVSSVIRALALKQVRPRDVIMVAIKESSTGMLMGIALGLLIYLLSAVWSGMSQSVGVVVAIALPLVSLWSNLLGGLLPLLSAAFGTNPAVTAAPLMTTIVDSTGLVIYFVIARMVLGTIGADKAVHVPAVA</sequence>
<keyword evidence="6 9" id="KW-1133">Transmembrane helix</keyword>
<dbReference type="InterPro" id="IPR006667">
    <property type="entry name" value="SLC41_membr_dom"/>
</dbReference>
<evidence type="ECO:0000256" key="5">
    <source>
        <dbReference type="ARBA" id="ARBA00022842"/>
    </source>
</evidence>
<keyword evidence="12" id="KW-1185">Reference proteome</keyword>
<proteinExistence type="inferred from homology"/>
<dbReference type="Pfam" id="PF01769">
    <property type="entry name" value="MgtE"/>
    <property type="match status" value="1"/>
</dbReference>
<evidence type="ECO:0000313" key="12">
    <source>
        <dbReference type="Proteomes" id="UP000660262"/>
    </source>
</evidence>
<protein>
    <recommendedName>
        <fullName evidence="10">SLC41A/MgtE integral membrane domain-containing protein</fullName>
    </recommendedName>
</protein>
<dbReference type="PANTHER" id="PTHR41394:SF8">
    <property type="entry name" value="MAGNESIUM TRANSPORTER MGTE"/>
    <property type="match status" value="1"/>
</dbReference>
<dbReference type="EMBL" id="BNJQ01000030">
    <property type="protein sequence ID" value="GHP10535.1"/>
    <property type="molecule type" value="Genomic_DNA"/>
</dbReference>
<evidence type="ECO:0000256" key="2">
    <source>
        <dbReference type="ARBA" id="ARBA00009749"/>
    </source>
</evidence>
<feature type="transmembrane region" description="Helical" evidence="9">
    <location>
        <begin position="122"/>
        <end position="142"/>
    </location>
</feature>
<organism evidence="11 12">
    <name type="scientific">Pycnococcus provasolii</name>
    <dbReference type="NCBI Taxonomy" id="41880"/>
    <lineage>
        <taxon>Eukaryota</taxon>
        <taxon>Viridiplantae</taxon>
        <taxon>Chlorophyta</taxon>
        <taxon>Pseudoscourfieldiophyceae</taxon>
        <taxon>Pseudoscourfieldiales</taxon>
        <taxon>Pycnococcaceae</taxon>
        <taxon>Pycnococcus</taxon>
    </lineage>
</organism>
<evidence type="ECO:0000256" key="3">
    <source>
        <dbReference type="ARBA" id="ARBA00022448"/>
    </source>
</evidence>
<feature type="domain" description="SLC41A/MgtE integral membrane" evidence="10">
    <location>
        <begin position="78"/>
        <end position="202"/>
    </location>
</feature>
<accession>A0A830HUZ6</accession>
<feature type="transmembrane region" description="Helical" evidence="9">
    <location>
        <begin position="44"/>
        <end position="64"/>
    </location>
</feature>
<comment type="caution">
    <text evidence="11">The sequence shown here is derived from an EMBL/GenBank/DDBJ whole genome shotgun (WGS) entry which is preliminary data.</text>
</comment>
<dbReference type="PANTHER" id="PTHR41394">
    <property type="entry name" value="MAGNESIUM TRANSPORTER MGTE"/>
    <property type="match status" value="1"/>
</dbReference>
<name>A0A830HUZ6_9CHLO</name>
<keyword evidence="3" id="KW-0813">Transport</keyword>
<dbReference type="Gene3D" id="1.10.357.20">
    <property type="entry name" value="SLC41 divalent cation transporters, integral membrane domain"/>
    <property type="match status" value="1"/>
</dbReference>
<reference evidence="11" key="1">
    <citation type="submission" date="2020-10" db="EMBL/GenBank/DDBJ databases">
        <title>Unveiling of a novel bifunctional photoreceptor, Dualchrome1, isolated from a cosmopolitan green alga.</title>
        <authorList>
            <person name="Suzuki S."/>
            <person name="Kawachi M."/>
        </authorList>
    </citation>
    <scope>NUCLEOTIDE SEQUENCE</scope>
    <source>
        <strain evidence="11">NIES 2893</strain>
    </source>
</reference>